<feature type="compositionally biased region" description="Low complexity" evidence="1">
    <location>
        <begin position="110"/>
        <end position="120"/>
    </location>
</feature>
<keyword evidence="3" id="KW-1185">Reference proteome</keyword>
<sequence length="339" mass="37423">MELFVYLIGDLARPAATRGGRPRPAGSPRRIRFRRDRFTVSKLSPIPPNPVPIIYVDHEIAGLRGHRRRRRLFTPEELVVLYLSSNRRGRVYRVDRSRWWRSPRRLTVPAEAAHASSSSSERLRDTRSLHAAGASGRRDGAGKLTSVCVYDKKRTTSEGIRRPEPVVPRHNRVQQSGRTALTVGSALELAAASMTGALACALLLLMPDGKAIAAAVDYSRSIVRGRRARASPSYRRVRDSTSTTSESTGEYLTQAELRHRLCASGSTSSVGLWRRGGGGGRRRPAVREGPAWGGLRRGVSEHLVTSPGRFLKGGDRHDRGSGDDTTWDSRGPLFPRKPQ</sequence>
<name>A0A4C1YC73_EUMVA</name>
<gene>
    <name evidence="2" type="ORF">EVAR_87846_1</name>
</gene>
<feature type="region of interest" description="Disordered" evidence="1">
    <location>
        <begin position="110"/>
        <end position="138"/>
    </location>
</feature>
<dbReference type="EMBL" id="BGZK01001194">
    <property type="protein sequence ID" value="GBP73981.1"/>
    <property type="molecule type" value="Genomic_DNA"/>
</dbReference>
<organism evidence="2 3">
    <name type="scientific">Eumeta variegata</name>
    <name type="common">Bagworm moth</name>
    <name type="synonym">Eumeta japonica</name>
    <dbReference type="NCBI Taxonomy" id="151549"/>
    <lineage>
        <taxon>Eukaryota</taxon>
        <taxon>Metazoa</taxon>
        <taxon>Ecdysozoa</taxon>
        <taxon>Arthropoda</taxon>
        <taxon>Hexapoda</taxon>
        <taxon>Insecta</taxon>
        <taxon>Pterygota</taxon>
        <taxon>Neoptera</taxon>
        <taxon>Endopterygota</taxon>
        <taxon>Lepidoptera</taxon>
        <taxon>Glossata</taxon>
        <taxon>Ditrysia</taxon>
        <taxon>Tineoidea</taxon>
        <taxon>Psychidae</taxon>
        <taxon>Oiketicinae</taxon>
        <taxon>Eumeta</taxon>
    </lineage>
</organism>
<proteinExistence type="predicted"/>
<protein>
    <submittedName>
        <fullName evidence="2">Uncharacterized protein</fullName>
    </submittedName>
</protein>
<feature type="region of interest" description="Disordered" evidence="1">
    <location>
        <begin position="272"/>
        <end position="339"/>
    </location>
</feature>
<dbReference type="AlphaFoldDB" id="A0A4C1YC73"/>
<evidence type="ECO:0000313" key="2">
    <source>
        <dbReference type="EMBL" id="GBP73981.1"/>
    </source>
</evidence>
<feature type="compositionally biased region" description="Basic and acidic residues" evidence="1">
    <location>
        <begin position="312"/>
        <end position="322"/>
    </location>
</feature>
<dbReference type="Proteomes" id="UP000299102">
    <property type="component" value="Unassembled WGS sequence"/>
</dbReference>
<accession>A0A4C1YC73</accession>
<evidence type="ECO:0000313" key="3">
    <source>
        <dbReference type="Proteomes" id="UP000299102"/>
    </source>
</evidence>
<evidence type="ECO:0000256" key="1">
    <source>
        <dbReference type="SAM" id="MobiDB-lite"/>
    </source>
</evidence>
<comment type="caution">
    <text evidence="2">The sequence shown here is derived from an EMBL/GenBank/DDBJ whole genome shotgun (WGS) entry which is preliminary data.</text>
</comment>
<reference evidence="2 3" key="1">
    <citation type="journal article" date="2019" name="Commun. Biol.">
        <title>The bagworm genome reveals a unique fibroin gene that provides high tensile strength.</title>
        <authorList>
            <person name="Kono N."/>
            <person name="Nakamura H."/>
            <person name="Ohtoshi R."/>
            <person name="Tomita M."/>
            <person name="Numata K."/>
            <person name="Arakawa K."/>
        </authorList>
    </citation>
    <scope>NUCLEOTIDE SEQUENCE [LARGE SCALE GENOMIC DNA]</scope>
</reference>